<proteinExistence type="predicted"/>
<dbReference type="InterPro" id="IPR043128">
    <property type="entry name" value="Rev_trsase/Diguanyl_cyclase"/>
</dbReference>
<feature type="domain" description="7TM-DISM receptor extracellular" evidence="2">
    <location>
        <begin position="174"/>
        <end position="376"/>
    </location>
</feature>
<feature type="domain" description="7TM-DISM receptor extracellular" evidence="3">
    <location>
        <begin position="32"/>
        <end position="161"/>
    </location>
</feature>
<feature type="transmembrane region" description="Helical" evidence="1">
    <location>
        <begin position="325"/>
        <end position="347"/>
    </location>
</feature>
<evidence type="ECO:0000256" key="1">
    <source>
        <dbReference type="SAM" id="Phobius"/>
    </source>
</evidence>
<dbReference type="Pfam" id="PF07696">
    <property type="entry name" value="7TMR-DISMED2"/>
    <property type="match status" value="1"/>
</dbReference>
<evidence type="ECO:0000313" key="5">
    <source>
        <dbReference type="Proteomes" id="UP000227088"/>
    </source>
</evidence>
<gene>
    <name evidence="4" type="ORF">A9R00_10110</name>
</gene>
<dbReference type="AlphaFoldDB" id="A0A1Y5HPL6"/>
<dbReference type="InterPro" id="IPR011622">
    <property type="entry name" value="7TMR_DISM_rcpt_extracell_dom2"/>
</dbReference>
<dbReference type="Pfam" id="PF07695">
    <property type="entry name" value="7TMR-DISM_7TM"/>
    <property type="match status" value="1"/>
</dbReference>
<feature type="transmembrane region" description="Helical" evidence="1">
    <location>
        <begin position="294"/>
        <end position="313"/>
    </location>
</feature>
<feature type="non-terminal residue" evidence="4">
    <location>
        <position position="586"/>
    </location>
</feature>
<organism evidence="4 5">
    <name type="scientific">Oleispira antarctica</name>
    <dbReference type="NCBI Taxonomy" id="188908"/>
    <lineage>
        <taxon>Bacteria</taxon>
        <taxon>Pseudomonadati</taxon>
        <taxon>Pseudomonadota</taxon>
        <taxon>Gammaproteobacteria</taxon>
        <taxon>Oceanospirillales</taxon>
        <taxon>Oceanospirillaceae</taxon>
        <taxon>Oleispira</taxon>
    </lineage>
</organism>
<dbReference type="Gene3D" id="3.30.70.270">
    <property type="match status" value="1"/>
</dbReference>
<dbReference type="InterPro" id="IPR011623">
    <property type="entry name" value="7TMR_DISM_rcpt_extracell_dom1"/>
</dbReference>
<feature type="transmembrane region" description="Helical" evidence="1">
    <location>
        <begin position="353"/>
        <end position="374"/>
    </location>
</feature>
<keyword evidence="1" id="KW-0472">Membrane</keyword>
<name>A0A1Y5HPL6_OLEAN</name>
<evidence type="ECO:0000259" key="3">
    <source>
        <dbReference type="Pfam" id="PF07696"/>
    </source>
</evidence>
<comment type="caution">
    <text evidence="4">The sequence shown here is derived from an EMBL/GenBank/DDBJ whole genome shotgun (WGS) entry which is preliminary data.</text>
</comment>
<evidence type="ECO:0000313" key="4">
    <source>
        <dbReference type="EMBL" id="OUS38990.1"/>
    </source>
</evidence>
<dbReference type="EMBL" id="MABE01000588">
    <property type="protein sequence ID" value="OUS38990.1"/>
    <property type="molecule type" value="Genomic_DNA"/>
</dbReference>
<accession>A0A1Y5HPL6</accession>
<dbReference type="Gene3D" id="2.60.40.2380">
    <property type="match status" value="1"/>
</dbReference>
<feature type="transmembrane region" description="Helical" evidence="1">
    <location>
        <begin position="202"/>
        <end position="227"/>
    </location>
</feature>
<keyword evidence="1" id="KW-1133">Transmembrane helix</keyword>
<feature type="transmembrane region" description="Helical" evidence="1">
    <location>
        <begin position="239"/>
        <end position="260"/>
    </location>
</feature>
<evidence type="ECO:0008006" key="6">
    <source>
        <dbReference type="Google" id="ProtNLM"/>
    </source>
</evidence>
<evidence type="ECO:0000259" key="2">
    <source>
        <dbReference type="Pfam" id="PF07695"/>
    </source>
</evidence>
<keyword evidence="1" id="KW-0812">Transmembrane</keyword>
<reference evidence="5" key="1">
    <citation type="journal article" date="2017" name="Proc. Natl. Acad. Sci. U.S.A.">
        <title>Simulation of Deepwater Horizon oil plume reveals substrate specialization within a complex community of hydrocarbon degraders.</title>
        <authorList>
            <person name="Hu P."/>
            <person name="Dubinsky E.A."/>
            <person name="Probst A.J."/>
            <person name="Wang J."/>
            <person name="Sieber C.M.K."/>
            <person name="Tom L.M."/>
            <person name="Gardinali P."/>
            <person name="Banfield J.F."/>
            <person name="Atlas R.M."/>
            <person name="Andersen G.L."/>
        </authorList>
    </citation>
    <scope>NUCLEOTIDE SEQUENCE [LARGE SCALE GENOMIC DNA]</scope>
</reference>
<dbReference type="Proteomes" id="UP000227088">
    <property type="component" value="Unassembled WGS sequence"/>
</dbReference>
<feature type="transmembrane region" description="Helical" evidence="1">
    <location>
        <begin position="171"/>
        <end position="195"/>
    </location>
</feature>
<feature type="transmembrane region" description="Helical" evidence="1">
    <location>
        <begin position="267"/>
        <end position="288"/>
    </location>
</feature>
<protein>
    <recommendedName>
        <fullName evidence="6">GGDEF domain-containing protein</fullName>
    </recommendedName>
</protein>
<sequence length="586" mass="67040">MLVYQLLTAISDPTQKALKLDHKPSPISIETAYHLDPSGEIRLKQLILKPALLSNDISQIPWSFEQQAYWLSLRLHNTLAERQNLVLHLDNLMLEQLDIYQLDSKDQIVETHSLGWQQSQLNRAQRSMPHIAFVLQPQQVSQFYIRIQTEGIAKTPIKIYQQADFNQLAQFIFLLWGIFAGILIMTAMYNLVLYLGLKDPIYLIYVGYILSILMMYGVVIGFGHYIWPEGFIRLIREHIVTANILALIFTVSFAILFFNAQHEKSKVVYFAYGYLIGLALLAIVSWWLPEYIAAPLFFLSMVIMYPLAFTLIGKQLSTDFSWAKLYVLSWIPLMLGGSFQPMELVGILPYTFFIHHALMIGVLIEIVLMAIALADRMRHKKEVVLYSATHHLGTLLPNSSLFGQTLENNNDKNLVVCLIEITGFHTLLPYISNADNNDITLMMATSIERKIYNNDQFITIELKNDQRVKLAKIKEGVFGVLCEMHGEKKEGNQQLTKTLNIIQKSVAKGVRINELFINISTRFGVSLSISTNKLDSDNKFNSASEMVKQAYQALDKSKRTKNKISYYQQEDVFNVARRLELAADLQ</sequence>